<keyword evidence="2" id="KW-1185">Reference proteome</keyword>
<gene>
    <name evidence="1" type="ORF">H8S45_04905</name>
</gene>
<dbReference type="Proteomes" id="UP000606499">
    <property type="component" value="Unassembled WGS sequence"/>
</dbReference>
<evidence type="ECO:0000313" key="1">
    <source>
        <dbReference type="EMBL" id="MBC5724799.1"/>
    </source>
</evidence>
<reference evidence="1" key="1">
    <citation type="submission" date="2020-08" db="EMBL/GenBank/DDBJ databases">
        <title>Genome public.</title>
        <authorList>
            <person name="Liu C."/>
            <person name="Sun Q."/>
        </authorList>
    </citation>
    <scope>NUCLEOTIDE SEQUENCE</scope>
    <source>
        <strain evidence="1">NSJ-28</strain>
    </source>
</reference>
<organism evidence="1 2">
    <name type="scientific">Agathobaculum faecis</name>
    <dbReference type="NCBI Taxonomy" id="2763013"/>
    <lineage>
        <taxon>Bacteria</taxon>
        <taxon>Bacillati</taxon>
        <taxon>Bacillota</taxon>
        <taxon>Clostridia</taxon>
        <taxon>Eubacteriales</taxon>
        <taxon>Butyricicoccaceae</taxon>
        <taxon>Agathobaculum</taxon>
    </lineage>
</organism>
<name>A0A923RVC7_9FIRM</name>
<evidence type="ECO:0000313" key="2">
    <source>
        <dbReference type="Proteomes" id="UP000606499"/>
    </source>
</evidence>
<dbReference type="EMBL" id="JACOPL010000003">
    <property type="protein sequence ID" value="MBC5724799.1"/>
    <property type="molecule type" value="Genomic_DNA"/>
</dbReference>
<sequence length="69" mass="8013">MMYQDEYVSLYRGGGFWINNAECKHRKIIDRYAAQRWRYAGCLPIKLSGDSGLMKEADLVLGRPVEDEK</sequence>
<dbReference type="AlphaFoldDB" id="A0A923RVC7"/>
<protein>
    <submittedName>
        <fullName evidence="1">DUF4177 domain-containing protein</fullName>
    </submittedName>
</protein>
<comment type="caution">
    <text evidence="1">The sequence shown here is derived from an EMBL/GenBank/DDBJ whole genome shotgun (WGS) entry which is preliminary data.</text>
</comment>
<proteinExistence type="predicted"/>
<accession>A0A923RVC7</accession>
<dbReference type="RefSeq" id="WP_054328314.1">
    <property type="nucleotide sequence ID" value="NZ_JACOPL010000003.1"/>
</dbReference>